<dbReference type="Proteomes" id="UP000472271">
    <property type="component" value="Chromosome 22"/>
</dbReference>
<feature type="region of interest" description="Disordered" evidence="1">
    <location>
        <begin position="370"/>
        <end position="397"/>
    </location>
</feature>
<evidence type="ECO:0000313" key="2">
    <source>
        <dbReference type="Ensembl" id="ENSSORP00005054315.1"/>
    </source>
</evidence>
<keyword evidence="3" id="KW-1185">Reference proteome</keyword>
<reference evidence="2" key="1">
    <citation type="submission" date="2019-06" db="EMBL/GenBank/DDBJ databases">
        <authorList>
            <consortium name="Wellcome Sanger Institute Data Sharing"/>
        </authorList>
    </citation>
    <scope>NUCLEOTIDE SEQUENCE [LARGE SCALE GENOMIC DNA]</scope>
</reference>
<proteinExistence type="predicted"/>
<feature type="compositionally biased region" description="Basic and acidic residues" evidence="1">
    <location>
        <begin position="493"/>
        <end position="506"/>
    </location>
</feature>
<dbReference type="PANTHER" id="PTHR47117">
    <property type="entry name" value="STAR-RELATED LIPID TRANSFER PROTEIN 9"/>
    <property type="match status" value="1"/>
</dbReference>
<accession>A0A673CJE0</accession>
<feature type="region of interest" description="Disordered" evidence="1">
    <location>
        <begin position="446"/>
        <end position="506"/>
    </location>
</feature>
<feature type="compositionally biased region" description="Basic and acidic residues" evidence="1">
    <location>
        <begin position="464"/>
        <end position="474"/>
    </location>
</feature>
<reference evidence="2" key="3">
    <citation type="submission" date="2025-09" db="UniProtKB">
        <authorList>
            <consortium name="Ensembl"/>
        </authorList>
    </citation>
    <scope>IDENTIFICATION</scope>
</reference>
<dbReference type="Ensembl" id="ENSSORT00005055589.1">
    <property type="protein sequence ID" value="ENSSORP00005054315.1"/>
    <property type="gene ID" value="ENSSORG00005024344.1"/>
</dbReference>
<dbReference type="PANTHER" id="PTHR47117:SF8">
    <property type="entry name" value="KINESIN FAMILY MEMBER 16B"/>
    <property type="match status" value="1"/>
</dbReference>
<protein>
    <submittedName>
        <fullName evidence="2">Uncharacterized protein</fullName>
    </submittedName>
</protein>
<feature type="compositionally biased region" description="Polar residues" evidence="1">
    <location>
        <begin position="449"/>
        <end position="463"/>
    </location>
</feature>
<organism evidence="2 3">
    <name type="scientific">Sphaeramia orbicularis</name>
    <name type="common">orbiculate cardinalfish</name>
    <dbReference type="NCBI Taxonomy" id="375764"/>
    <lineage>
        <taxon>Eukaryota</taxon>
        <taxon>Metazoa</taxon>
        <taxon>Chordata</taxon>
        <taxon>Craniata</taxon>
        <taxon>Vertebrata</taxon>
        <taxon>Euteleostomi</taxon>
        <taxon>Actinopterygii</taxon>
        <taxon>Neopterygii</taxon>
        <taxon>Teleostei</taxon>
        <taxon>Neoteleostei</taxon>
        <taxon>Acanthomorphata</taxon>
        <taxon>Gobiaria</taxon>
        <taxon>Kurtiformes</taxon>
        <taxon>Apogonoidei</taxon>
        <taxon>Apogonidae</taxon>
        <taxon>Apogoninae</taxon>
        <taxon>Sphaeramia</taxon>
    </lineage>
</organism>
<sequence length="566" mass="62661">MGSLKIPKRSNSKEPVTFSSISVASQEEIWPGDNNNSGDSKREQCAVETDRPCLDTAHGDGVDVVAFSLSDPICRKRTPQSFEDSECALKSSDKSFENVAFLGESIVRQTKVGDFQTDDNRRQQNRNHICQSNAICNAIDLRISESRSNETDISNSLSDGKAKFRACSPGTRTKNDFNSNQKRLSLSPKAISQKTNVAKIRPHAEKSELQHTLKCHDSTMHFASSDINPFARQWQDDNSIQHCYKNPAFGSAADLTCKSPLLNSAEKRITRCCSVDNGLNRQNSPFNSHLSTYATNKGLSSTFSSMEDYRQAAQLRPCQQADANIHSPVIKLTVNSCSSSNDAPGGFGNNSSQVDEIMFVYSSEQESKASEDIKASRRISEHGTQTELNRHKRSKTDGTAIQRMKINIKESPTWASMESMSAHLSKLIDSTSDLLGDVQEMRTGEIRSPNRSANLSNVNVYSSESKDCTRRDDSTQTAVDVGIQTEQPLSGRDIADPQSHNERSKSHEVNVIVKVIGSEAISVSQDENVHCVVKSLANADEKLQKMHSLLYFHQIRLGSKEQNHFS</sequence>
<feature type="compositionally biased region" description="Basic and acidic residues" evidence="1">
    <location>
        <begin position="370"/>
        <end position="381"/>
    </location>
</feature>
<evidence type="ECO:0000256" key="1">
    <source>
        <dbReference type="SAM" id="MobiDB-lite"/>
    </source>
</evidence>
<reference evidence="2" key="2">
    <citation type="submission" date="2025-08" db="UniProtKB">
        <authorList>
            <consortium name="Ensembl"/>
        </authorList>
    </citation>
    <scope>IDENTIFICATION</scope>
</reference>
<dbReference type="AlphaFoldDB" id="A0A673CJE0"/>
<evidence type="ECO:0000313" key="3">
    <source>
        <dbReference type="Proteomes" id="UP000472271"/>
    </source>
</evidence>
<name>A0A673CJE0_9TELE</name>